<dbReference type="AlphaFoldDB" id="A0A2S2C249"/>
<dbReference type="PANTHER" id="PTHR43350">
    <property type="entry name" value="NAD-DEPENDENT ALCOHOL DEHYDROGENASE"/>
    <property type="match status" value="1"/>
</dbReference>
<dbReference type="InterPro" id="IPR036291">
    <property type="entry name" value="NAD(P)-bd_dom_sf"/>
</dbReference>
<comment type="cofactor">
    <cofactor evidence="1 6">
        <name>Zn(2+)</name>
        <dbReference type="ChEBI" id="CHEBI:29105"/>
    </cofactor>
</comment>
<dbReference type="Gene3D" id="3.40.50.720">
    <property type="entry name" value="NAD(P)-binding Rossmann-like Domain"/>
    <property type="match status" value="1"/>
</dbReference>
<dbReference type="PANTHER" id="PTHR43350:SF21">
    <property type="entry name" value="S-NITROSOMYCOTHIOL REDUCTASE MSCR"/>
    <property type="match status" value="1"/>
</dbReference>
<dbReference type="Gene3D" id="3.90.180.10">
    <property type="entry name" value="Medium-chain alcohol dehydrogenases, catalytic domain"/>
    <property type="match status" value="1"/>
</dbReference>
<dbReference type="EMBL" id="CP021354">
    <property type="protein sequence ID" value="AWK74864.1"/>
    <property type="molecule type" value="Genomic_DNA"/>
</dbReference>
<name>A0A2S2C249_9NOCA</name>
<evidence type="ECO:0000256" key="2">
    <source>
        <dbReference type="ARBA" id="ARBA00008072"/>
    </source>
</evidence>
<gene>
    <name evidence="8" type="ORF">CBI38_28170</name>
</gene>
<dbReference type="GO" id="GO:0016491">
    <property type="term" value="F:oxidoreductase activity"/>
    <property type="evidence" value="ECO:0007669"/>
    <property type="project" value="UniProtKB-KW"/>
</dbReference>
<accession>A0A2S2C249</accession>
<dbReference type="InterPro" id="IPR011032">
    <property type="entry name" value="GroES-like_sf"/>
</dbReference>
<dbReference type="SUPFAM" id="SSF50129">
    <property type="entry name" value="GroES-like"/>
    <property type="match status" value="1"/>
</dbReference>
<dbReference type="CDD" id="cd08278">
    <property type="entry name" value="benzyl_alcohol_DH"/>
    <property type="match status" value="1"/>
</dbReference>
<organism evidence="8 9">
    <name type="scientific">Rhodococcus oxybenzonivorans</name>
    <dbReference type="NCBI Taxonomy" id="1990687"/>
    <lineage>
        <taxon>Bacteria</taxon>
        <taxon>Bacillati</taxon>
        <taxon>Actinomycetota</taxon>
        <taxon>Actinomycetes</taxon>
        <taxon>Mycobacteriales</taxon>
        <taxon>Nocardiaceae</taxon>
        <taxon>Rhodococcus</taxon>
    </lineage>
</organism>
<evidence type="ECO:0000256" key="4">
    <source>
        <dbReference type="ARBA" id="ARBA00022833"/>
    </source>
</evidence>
<dbReference type="InterPro" id="IPR013154">
    <property type="entry name" value="ADH-like_N"/>
</dbReference>
<dbReference type="InterPro" id="IPR002328">
    <property type="entry name" value="ADH_Zn_CS"/>
</dbReference>
<dbReference type="SMART" id="SM00829">
    <property type="entry name" value="PKS_ER"/>
    <property type="match status" value="1"/>
</dbReference>
<dbReference type="InterPro" id="IPR013149">
    <property type="entry name" value="ADH-like_C"/>
</dbReference>
<dbReference type="PROSITE" id="PS00059">
    <property type="entry name" value="ADH_ZINC"/>
    <property type="match status" value="1"/>
</dbReference>
<protein>
    <submittedName>
        <fullName evidence="8">NAD(P)-dependent alcohol dehydrogenase</fullName>
    </submittedName>
</protein>
<evidence type="ECO:0000313" key="8">
    <source>
        <dbReference type="EMBL" id="AWK74864.1"/>
    </source>
</evidence>
<evidence type="ECO:0000256" key="3">
    <source>
        <dbReference type="ARBA" id="ARBA00022723"/>
    </source>
</evidence>
<keyword evidence="3 6" id="KW-0479">Metal-binding</keyword>
<dbReference type="InterPro" id="IPR020843">
    <property type="entry name" value="ER"/>
</dbReference>
<keyword evidence="4 6" id="KW-0862">Zinc</keyword>
<dbReference type="Pfam" id="PF08240">
    <property type="entry name" value="ADH_N"/>
    <property type="match status" value="1"/>
</dbReference>
<feature type="domain" description="Enoyl reductase (ER)" evidence="7">
    <location>
        <begin position="15"/>
        <end position="367"/>
    </location>
</feature>
<sequence length="383" mass="39039">MSRSITAAVVTEPGGPFTSQQVELADPGPGEVVVEIRGIGVCHTDLAARDGFFGLAYPMVLGHEGSGVVVEVGADVTSVVPGDHVALSFASCGTCSPCGDNQPAYCLEFGARNYGDGLRADGTSSIHRDGTPFTAAFFGQSSFATHALASERNVVKVSADVPVELVGPLGCGIQTGAGAVFNSLDCKEGESLLVLGAGPVGLAAVMAARVRGCAAIIVSDPDPRRRSLATDLGATATLDPTDGPLVEQVRAVEGAGVDYAFDTTGVSAVVEESLGVLAPLGTIGLVGVPHDMAATLPLPIVPAMVAGLTVRGITEGDSDPRTFIPYLLDLYRAGEFPFDRLIGTFPFADIESAVQAQLRGEVAKVVLLQPSAVTAPSTYATGA</sequence>
<dbReference type="RefSeq" id="WP_109334182.1">
    <property type="nucleotide sequence ID" value="NZ_CP021354.1"/>
</dbReference>
<dbReference type="KEGG" id="roz:CBI38_28170"/>
<dbReference type="GO" id="GO:0008270">
    <property type="term" value="F:zinc ion binding"/>
    <property type="evidence" value="ECO:0007669"/>
    <property type="project" value="InterPro"/>
</dbReference>
<dbReference type="Proteomes" id="UP000245711">
    <property type="component" value="Chromosome"/>
</dbReference>
<evidence type="ECO:0000256" key="5">
    <source>
        <dbReference type="ARBA" id="ARBA00023002"/>
    </source>
</evidence>
<comment type="similarity">
    <text evidence="2 6">Belongs to the zinc-containing alcohol dehydrogenase family.</text>
</comment>
<evidence type="ECO:0000259" key="7">
    <source>
        <dbReference type="SMART" id="SM00829"/>
    </source>
</evidence>
<keyword evidence="9" id="KW-1185">Reference proteome</keyword>
<evidence type="ECO:0000256" key="1">
    <source>
        <dbReference type="ARBA" id="ARBA00001947"/>
    </source>
</evidence>
<evidence type="ECO:0000256" key="6">
    <source>
        <dbReference type="RuleBase" id="RU361277"/>
    </source>
</evidence>
<reference evidence="8 9" key="1">
    <citation type="submission" date="2017-05" db="EMBL/GenBank/DDBJ databases">
        <title>Isolation of Rhodococcus sp. S2-17 biodegrading of BP-3.</title>
        <authorList>
            <person name="Lee Y."/>
            <person name="Kim K.H."/>
            <person name="Chun B.H."/>
            <person name="Jung H.S."/>
            <person name="Jeon C.O."/>
        </authorList>
    </citation>
    <scope>NUCLEOTIDE SEQUENCE [LARGE SCALE GENOMIC DNA]</scope>
    <source>
        <strain evidence="8 9">S2-17</strain>
    </source>
</reference>
<keyword evidence="5" id="KW-0560">Oxidoreductase</keyword>
<dbReference type="OrthoDB" id="334894at2"/>
<evidence type="ECO:0000313" key="9">
    <source>
        <dbReference type="Proteomes" id="UP000245711"/>
    </source>
</evidence>
<proteinExistence type="inferred from homology"/>
<dbReference type="Pfam" id="PF00107">
    <property type="entry name" value="ADH_zinc_N"/>
    <property type="match status" value="1"/>
</dbReference>
<dbReference type="SUPFAM" id="SSF51735">
    <property type="entry name" value="NAD(P)-binding Rossmann-fold domains"/>
    <property type="match status" value="1"/>
</dbReference>